<sequence>MEYGFMFDVAIILAATKLLGMLTRRVKLPQVVGALLAGLILGPAGFGILKETEFITQVAELGVIVLMFDAGLETDINELKRSGKNSFIVALMGVIIPFIGGFIVADLYGIGTTDVLKNVFIGVILTATSVSISVETLKEMGRLSTRSGNIILGAALIDDILGIILLTVITSFADPNVNIMMMAIKIIAFFALSGILGMLLHKGFAIWMKRHDRDLRRFAVFSFAFCLLYSFVAEEFFGVADITGAFFAGLVISNTTKATYVSSRVNTLSYMLLSPLFFASIGLKVVLPAMNWEIISFTLILVIVAILTKVLGCGLGAKMCGCPTPRAMRIGVGMISRGEVALIVAMKGISLGMMDEQYIAPVILMVVVTTIITPILLKIVYSSKYDSITYEHSELLNRYEEVRDFERASQALLRQHHNMQKNEQTENN</sequence>
<feature type="transmembrane region" description="Helical" evidence="11">
    <location>
        <begin position="238"/>
        <end position="256"/>
    </location>
</feature>
<comment type="caution">
    <text evidence="13">The sequence shown here is derived from an EMBL/GenBank/DDBJ whole genome shotgun (WGS) entry which is preliminary data.</text>
</comment>
<evidence type="ECO:0000256" key="4">
    <source>
        <dbReference type="ARBA" id="ARBA00022449"/>
    </source>
</evidence>
<dbReference type="InterPro" id="IPR038770">
    <property type="entry name" value="Na+/solute_symporter_sf"/>
</dbReference>
<evidence type="ECO:0000313" key="14">
    <source>
        <dbReference type="Proteomes" id="UP001524435"/>
    </source>
</evidence>
<keyword evidence="9 11" id="KW-0472">Membrane</keyword>
<feature type="transmembrane region" description="Helical" evidence="11">
    <location>
        <begin position="31"/>
        <end position="48"/>
    </location>
</feature>
<keyword evidence="10" id="KW-0739">Sodium transport</keyword>
<keyword evidence="4" id="KW-0050">Antiport</keyword>
<feature type="transmembrane region" description="Helical" evidence="11">
    <location>
        <begin position="268"/>
        <end position="288"/>
    </location>
</feature>
<feature type="transmembrane region" description="Helical" evidence="11">
    <location>
        <begin position="215"/>
        <end position="232"/>
    </location>
</feature>
<evidence type="ECO:0000256" key="2">
    <source>
        <dbReference type="ARBA" id="ARBA00005551"/>
    </source>
</evidence>
<keyword evidence="8" id="KW-0406">Ion transport</keyword>
<accession>A0ABT1SKA8</accession>
<dbReference type="EMBL" id="JANGCH010000005">
    <property type="protein sequence ID" value="MCQ5121667.1"/>
    <property type="molecule type" value="Genomic_DNA"/>
</dbReference>
<feature type="transmembrane region" description="Helical" evidence="11">
    <location>
        <begin position="358"/>
        <end position="377"/>
    </location>
</feature>
<name>A0ABT1SKA8_9FIRM</name>
<evidence type="ECO:0000256" key="1">
    <source>
        <dbReference type="ARBA" id="ARBA00004141"/>
    </source>
</evidence>
<evidence type="ECO:0000256" key="6">
    <source>
        <dbReference type="ARBA" id="ARBA00022989"/>
    </source>
</evidence>
<protein>
    <submittedName>
        <fullName evidence="13">Cation:proton antiporter</fullName>
    </submittedName>
</protein>
<reference evidence="13 14" key="1">
    <citation type="submission" date="2022-06" db="EMBL/GenBank/DDBJ databases">
        <title>Isolation of gut microbiota from human fecal samples.</title>
        <authorList>
            <person name="Pamer E.G."/>
            <person name="Barat B."/>
            <person name="Waligurski E."/>
            <person name="Medina S."/>
            <person name="Paddock L."/>
            <person name="Mostad J."/>
        </authorList>
    </citation>
    <scope>NUCLEOTIDE SEQUENCE [LARGE SCALE GENOMIC DNA]</scope>
    <source>
        <strain evidence="13 14">DFI.6.1</strain>
    </source>
</reference>
<evidence type="ECO:0000313" key="13">
    <source>
        <dbReference type="EMBL" id="MCQ5121667.1"/>
    </source>
</evidence>
<evidence type="ECO:0000256" key="10">
    <source>
        <dbReference type="ARBA" id="ARBA00023201"/>
    </source>
</evidence>
<keyword evidence="7" id="KW-0915">Sodium</keyword>
<dbReference type="Proteomes" id="UP001524435">
    <property type="component" value="Unassembled WGS sequence"/>
</dbReference>
<evidence type="ECO:0000256" key="7">
    <source>
        <dbReference type="ARBA" id="ARBA00023053"/>
    </source>
</evidence>
<comment type="subcellular location">
    <subcellularLocation>
        <location evidence="1">Membrane</location>
        <topology evidence="1">Multi-pass membrane protein</topology>
    </subcellularLocation>
</comment>
<keyword evidence="3" id="KW-0813">Transport</keyword>
<feature type="transmembrane region" description="Helical" evidence="11">
    <location>
        <begin position="149"/>
        <end position="173"/>
    </location>
</feature>
<dbReference type="RefSeq" id="WP_102268320.1">
    <property type="nucleotide sequence ID" value="NZ_CALVCM010000005.1"/>
</dbReference>
<comment type="similarity">
    <text evidence="2">Belongs to the monovalent cation:proton antiporter 2 (CPA2) transporter (TC 2.A.37) family.</text>
</comment>
<feature type="transmembrane region" description="Helical" evidence="11">
    <location>
        <begin position="179"/>
        <end position="200"/>
    </location>
</feature>
<evidence type="ECO:0000256" key="11">
    <source>
        <dbReference type="SAM" id="Phobius"/>
    </source>
</evidence>
<dbReference type="PANTHER" id="PTHR43562">
    <property type="entry name" value="NAPA-TYPE SODIUM/HYDROGEN ANTIPORTER"/>
    <property type="match status" value="1"/>
</dbReference>
<keyword evidence="6 11" id="KW-1133">Transmembrane helix</keyword>
<evidence type="ECO:0000256" key="5">
    <source>
        <dbReference type="ARBA" id="ARBA00022692"/>
    </source>
</evidence>
<gene>
    <name evidence="13" type="ORF">NE663_05260</name>
</gene>
<evidence type="ECO:0000256" key="8">
    <source>
        <dbReference type="ARBA" id="ARBA00023065"/>
    </source>
</evidence>
<evidence type="ECO:0000256" key="3">
    <source>
        <dbReference type="ARBA" id="ARBA00022448"/>
    </source>
</evidence>
<dbReference type="Gene3D" id="1.20.1530.20">
    <property type="match status" value="1"/>
</dbReference>
<feature type="transmembrane region" description="Helical" evidence="11">
    <location>
        <begin position="294"/>
        <end position="315"/>
    </location>
</feature>
<organism evidence="13 14">
    <name type="scientific">Massilicoli timonensis</name>
    <dbReference type="NCBI Taxonomy" id="2015901"/>
    <lineage>
        <taxon>Bacteria</taxon>
        <taxon>Bacillati</taxon>
        <taxon>Bacillota</taxon>
        <taxon>Erysipelotrichia</taxon>
        <taxon>Erysipelotrichales</taxon>
        <taxon>Erysipelotrichaceae</taxon>
        <taxon>Massilicoli</taxon>
    </lineage>
</organism>
<feature type="transmembrane region" description="Helical" evidence="11">
    <location>
        <begin position="119"/>
        <end position="137"/>
    </location>
</feature>
<dbReference type="Pfam" id="PF00999">
    <property type="entry name" value="Na_H_Exchanger"/>
    <property type="match status" value="1"/>
</dbReference>
<feature type="transmembrane region" description="Helical" evidence="11">
    <location>
        <begin position="86"/>
        <end position="107"/>
    </location>
</feature>
<keyword evidence="14" id="KW-1185">Reference proteome</keyword>
<proteinExistence type="inferred from homology"/>
<evidence type="ECO:0000259" key="12">
    <source>
        <dbReference type="Pfam" id="PF00999"/>
    </source>
</evidence>
<feature type="transmembrane region" description="Helical" evidence="11">
    <location>
        <begin position="327"/>
        <end position="346"/>
    </location>
</feature>
<evidence type="ECO:0000256" key="9">
    <source>
        <dbReference type="ARBA" id="ARBA00023136"/>
    </source>
</evidence>
<feature type="domain" description="Cation/H+ exchanger transmembrane" evidence="12">
    <location>
        <begin position="18"/>
        <end position="379"/>
    </location>
</feature>
<dbReference type="PANTHER" id="PTHR43562:SF3">
    <property type="entry name" value="SODIUM ION_PROTON EXCHANGER (EUROFUNG)"/>
    <property type="match status" value="1"/>
</dbReference>
<keyword evidence="5 11" id="KW-0812">Transmembrane</keyword>
<dbReference type="InterPro" id="IPR006153">
    <property type="entry name" value="Cation/H_exchanger_TM"/>
</dbReference>